<proteinExistence type="inferred from homology"/>
<keyword evidence="3 7" id="KW-0812">Transmembrane</keyword>
<evidence type="ECO:0000313" key="8">
    <source>
        <dbReference type="Proteomes" id="UP000492821"/>
    </source>
</evidence>
<evidence type="ECO:0000256" key="3">
    <source>
        <dbReference type="ARBA" id="ARBA00022692"/>
    </source>
</evidence>
<evidence type="ECO:0000256" key="6">
    <source>
        <dbReference type="PIRSR" id="PIRSR002419-1"/>
    </source>
</evidence>
<reference evidence="8" key="1">
    <citation type="journal article" date="2013" name="Genetics">
        <title>The draft genome and transcriptome of Panagrellus redivivus are shaped by the harsh demands of a free-living lifestyle.</title>
        <authorList>
            <person name="Srinivasan J."/>
            <person name="Dillman A.R."/>
            <person name="Macchietto M.G."/>
            <person name="Heikkinen L."/>
            <person name="Lakso M."/>
            <person name="Fracchia K.M."/>
            <person name="Antoshechkin I."/>
            <person name="Mortazavi A."/>
            <person name="Wong G."/>
            <person name="Sternberg P.W."/>
        </authorList>
    </citation>
    <scope>NUCLEOTIDE SEQUENCE [LARGE SCALE GENOMIC DNA]</scope>
    <source>
        <strain evidence="8">MT8872</strain>
    </source>
</reference>
<dbReference type="InterPro" id="IPR018499">
    <property type="entry name" value="Tetraspanin/Peripherin"/>
</dbReference>
<comment type="similarity">
    <text evidence="2 7">Belongs to the tetraspanin (TM4SF) family.</text>
</comment>
<evidence type="ECO:0000256" key="1">
    <source>
        <dbReference type="ARBA" id="ARBA00004141"/>
    </source>
</evidence>
<dbReference type="PANTHER" id="PTHR19282:SF477">
    <property type="entry name" value="TETRASPANIN"/>
    <property type="match status" value="1"/>
</dbReference>
<evidence type="ECO:0000256" key="5">
    <source>
        <dbReference type="ARBA" id="ARBA00023136"/>
    </source>
</evidence>
<dbReference type="Pfam" id="PF00335">
    <property type="entry name" value="Tetraspanin"/>
    <property type="match status" value="1"/>
</dbReference>
<reference evidence="9" key="2">
    <citation type="submission" date="2020-10" db="UniProtKB">
        <authorList>
            <consortium name="WormBaseParasite"/>
        </authorList>
    </citation>
    <scope>IDENTIFICATION</scope>
</reference>
<evidence type="ECO:0000256" key="7">
    <source>
        <dbReference type="RuleBase" id="RU361218"/>
    </source>
</evidence>
<feature type="disulfide bond" evidence="6">
    <location>
        <begin position="160"/>
        <end position="185"/>
    </location>
</feature>
<sequence>MAISFIRRFRDDKKLFLKLFYPVNTIYFLLGCANIGVFFWMFNTNFNNSVLTPTSYSNLSTAGVCFAIGAITILNAAVVGLVGVVYKVKMLILLYGCVLILQFFVHTVCTILSHFYEGPVRETLKHILISTVNRTNVAKEYPINHISITWDEMQASLHCCGVNGYSDWFHSVRWRHNNFVPDSCCDYQHFNNDESMLNCGKTNDSALWYQEGCFEPYTDWLLKHTFVLNLTAFVCLTVEAILLFLAYHVYRYLKSLESPTRTFAQYRASQDGETEGMISISAGSAQR</sequence>
<dbReference type="InterPro" id="IPR000301">
    <property type="entry name" value="Tetraspanin_animals"/>
</dbReference>
<dbReference type="Gene3D" id="1.10.1450.10">
    <property type="entry name" value="Tetraspanin"/>
    <property type="match status" value="1"/>
</dbReference>
<feature type="transmembrane region" description="Helical" evidence="7">
    <location>
        <begin position="21"/>
        <end position="41"/>
    </location>
</feature>
<feature type="transmembrane region" description="Helical" evidence="7">
    <location>
        <begin position="61"/>
        <end position="85"/>
    </location>
</feature>
<keyword evidence="8" id="KW-1185">Reference proteome</keyword>
<dbReference type="WBParaSite" id="Pan_g20189.t1">
    <property type="protein sequence ID" value="Pan_g20189.t1"/>
    <property type="gene ID" value="Pan_g20189"/>
</dbReference>
<dbReference type="Proteomes" id="UP000492821">
    <property type="component" value="Unassembled WGS sequence"/>
</dbReference>
<keyword evidence="4 7" id="KW-1133">Transmembrane helix</keyword>
<dbReference type="PANTHER" id="PTHR19282">
    <property type="entry name" value="TETRASPANIN"/>
    <property type="match status" value="1"/>
</dbReference>
<dbReference type="PROSITE" id="PS51257">
    <property type="entry name" value="PROKAR_LIPOPROTEIN"/>
    <property type="match status" value="1"/>
</dbReference>
<comment type="subcellular location">
    <subcellularLocation>
        <location evidence="1 7">Membrane</location>
        <topology evidence="1 7">Multi-pass membrane protein</topology>
    </subcellularLocation>
</comment>
<evidence type="ECO:0000256" key="2">
    <source>
        <dbReference type="ARBA" id="ARBA00006840"/>
    </source>
</evidence>
<feature type="transmembrane region" description="Helical" evidence="7">
    <location>
        <begin position="226"/>
        <end position="250"/>
    </location>
</feature>
<dbReference type="AlphaFoldDB" id="A0A7E4ZVJ6"/>
<dbReference type="InterPro" id="IPR008952">
    <property type="entry name" value="Tetraspanin_EC2_sf"/>
</dbReference>
<accession>A0A7E4ZVJ6</accession>
<evidence type="ECO:0000313" key="9">
    <source>
        <dbReference type="WBParaSite" id="Pan_g20189.t1"/>
    </source>
</evidence>
<evidence type="ECO:0000256" key="4">
    <source>
        <dbReference type="ARBA" id="ARBA00022989"/>
    </source>
</evidence>
<keyword evidence="6" id="KW-1015">Disulfide bond</keyword>
<keyword evidence="5 7" id="KW-0472">Membrane</keyword>
<feature type="transmembrane region" description="Helical" evidence="7">
    <location>
        <begin position="92"/>
        <end position="116"/>
    </location>
</feature>
<dbReference type="PIRSF" id="PIRSF002419">
    <property type="entry name" value="Tetraspanin"/>
    <property type="match status" value="1"/>
</dbReference>
<organism evidence="8 9">
    <name type="scientific">Panagrellus redivivus</name>
    <name type="common">Microworm</name>
    <dbReference type="NCBI Taxonomy" id="6233"/>
    <lineage>
        <taxon>Eukaryota</taxon>
        <taxon>Metazoa</taxon>
        <taxon>Ecdysozoa</taxon>
        <taxon>Nematoda</taxon>
        <taxon>Chromadorea</taxon>
        <taxon>Rhabditida</taxon>
        <taxon>Tylenchina</taxon>
        <taxon>Panagrolaimomorpha</taxon>
        <taxon>Panagrolaimoidea</taxon>
        <taxon>Panagrolaimidae</taxon>
        <taxon>Panagrellus</taxon>
    </lineage>
</organism>
<dbReference type="SUPFAM" id="SSF48652">
    <property type="entry name" value="Tetraspanin"/>
    <property type="match status" value="1"/>
</dbReference>
<dbReference type="GO" id="GO:0005886">
    <property type="term" value="C:plasma membrane"/>
    <property type="evidence" value="ECO:0007669"/>
    <property type="project" value="TreeGrafter"/>
</dbReference>
<name>A0A7E4ZVJ6_PANRE</name>
<protein>
    <recommendedName>
        <fullName evidence="7">Tetraspanin</fullName>
    </recommendedName>
</protein>